<dbReference type="PANTHER" id="PTHR11863">
    <property type="entry name" value="STEROL DESATURASE"/>
    <property type="match status" value="1"/>
</dbReference>
<evidence type="ECO:0000313" key="8">
    <source>
        <dbReference type="Proteomes" id="UP001597294"/>
    </source>
</evidence>
<gene>
    <name evidence="7" type="ORF">ACFSKO_06325</name>
</gene>
<evidence type="ECO:0000256" key="1">
    <source>
        <dbReference type="ARBA" id="ARBA00004370"/>
    </source>
</evidence>
<keyword evidence="2 5" id="KW-0812">Transmembrane</keyword>
<feature type="transmembrane region" description="Helical" evidence="5">
    <location>
        <begin position="15"/>
        <end position="40"/>
    </location>
</feature>
<evidence type="ECO:0000259" key="6">
    <source>
        <dbReference type="Pfam" id="PF04116"/>
    </source>
</evidence>
<dbReference type="InterPro" id="IPR006694">
    <property type="entry name" value="Fatty_acid_hydroxylase"/>
</dbReference>
<dbReference type="EMBL" id="JBHUII010000003">
    <property type="protein sequence ID" value="MFD2205215.1"/>
    <property type="molecule type" value="Genomic_DNA"/>
</dbReference>
<keyword evidence="3 5" id="KW-1133">Transmembrane helix</keyword>
<dbReference type="Proteomes" id="UP001597294">
    <property type="component" value="Unassembled WGS sequence"/>
</dbReference>
<evidence type="ECO:0000256" key="5">
    <source>
        <dbReference type="SAM" id="Phobius"/>
    </source>
</evidence>
<keyword evidence="4 5" id="KW-0472">Membrane</keyword>
<sequence length="252" mass="29434">MWINIVLEYWLVSPWYIALVMAIFVHLGIYFLGGIIGQVLTTKIWPKMGIGCIIDQYPARLGQVQNEIKKGIMACFLFGVVTLFYRHITIGLWPESWIIALVQFVVFFIYYNLYAYLSHRLLHTKYLIKYHAVHHSSVRVTPWSGYNVHPVEALIMAGILPIFMFFVPLSIGSAFVIHTLGMMFTTCIHCNYDLVPQFSKKHWFRQLVNDPAFHRLHHTKGDVNYGFGLSFMDRIFGTYDPDMFDELDLKRR</sequence>
<accession>A0ABW5BII5</accession>
<dbReference type="EC" id="1.-.-.-" evidence="7"/>
<reference evidence="8" key="1">
    <citation type="journal article" date="2019" name="Int. J. Syst. Evol. Microbiol.">
        <title>The Global Catalogue of Microorganisms (GCM) 10K type strain sequencing project: providing services to taxonomists for standard genome sequencing and annotation.</title>
        <authorList>
            <consortium name="The Broad Institute Genomics Platform"/>
            <consortium name="The Broad Institute Genome Sequencing Center for Infectious Disease"/>
            <person name="Wu L."/>
            <person name="Ma J."/>
        </authorList>
    </citation>
    <scope>NUCLEOTIDE SEQUENCE [LARGE SCALE GENOMIC DNA]</scope>
    <source>
        <strain evidence="8">CGMCC 4.7192</strain>
    </source>
</reference>
<keyword evidence="8" id="KW-1185">Reference proteome</keyword>
<evidence type="ECO:0000313" key="7">
    <source>
        <dbReference type="EMBL" id="MFD2205215.1"/>
    </source>
</evidence>
<name>A0ABW5BII5_9PROT</name>
<organism evidence="7 8">
    <name type="scientific">Kiloniella antarctica</name>
    <dbReference type="NCBI Taxonomy" id="1550907"/>
    <lineage>
        <taxon>Bacteria</taxon>
        <taxon>Pseudomonadati</taxon>
        <taxon>Pseudomonadota</taxon>
        <taxon>Alphaproteobacteria</taxon>
        <taxon>Rhodospirillales</taxon>
        <taxon>Kiloniellaceae</taxon>
        <taxon>Kiloniella</taxon>
    </lineage>
</organism>
<dbReference type="GO" id="GO:0016491">
    <property type="term" value="F:oxidoreductase activity"/>
    <property type="evidence" value="ECO:0007669"/>
    <property type="project" value="UniProtKB-KW"/>
</dbReference>
<evidence type="ECO:0000256" key="3">
    <source>
        <dbReference type="ARBA" id="ARBA00022989"/>
    </source>
</evidence>
<proteinExistence type="predicted"/>
<comment type="subcellular location">
    <subcellularLocation>
        <location evidence="1">Membrane</location>
    </subcellularLocation>
</comment>
<feature type="transmembrane region" description="Helical" evidence="5">
    <location>
        <begin position="96"/>
        <end position="117"/>
    </location>
</feature>
<feature type="transmembrane region" description="Helical" evidence="5">
    <location>
        <begin position="153"/>
        <end position="177"/>
    </location>
</feature>
<dbReference type="RefSeq" id="WP_380249607.1">
    <property type="nucleotide sequence ID" value="NZ_JBHUII010000003.1"/>
</dbReference>
<evidence type="ECO:0000256" key="2">
    <source>
        <dbReference type="ARBA" id="ARBA00022692"/>
    </source>
</evidence>
<evidence type="ECO:0000256" key="4">
    <source>
        <dbReference type="ARBA" id="ARBA00023136"/>
    </source>
</evidence>
<keyword evidence="7" id="KW-0560">Oxidoreductase</keyword>
<dbReference type="Pfam" id="PF04116">
    <property type="entry name" value="FA_hydroxylase"/>
    <property type="match status" value="1"/>
</dbReference>
<feature type="domain" description="Fatty acid hydroxylase" evidence="6">
    <location>
        <begin position="104"/>
        <end position="238"/>
    </location>
</feature>
<feature type="transmembrane region" description="Helical" evidence="5">
    <location>
        <begin position="71"/>
        <end position="90"/>
    </location>
</feature>
<comment type="caution">
    <text evidence="7">The sequence shown here is derived from an EMBL/GenBank/DDBJ whole genome shotgun (WGS) entry which is preliminary data.</text>
</comment>
<protein>
    <submittedName>
        <fullName evidence="7">Sterol desaturase family protein</fullName>
        <ecNumber evidence="7">1.-.-.-</ecNumber>
    </submittedName>
</protein>
<dbReference type="InterPro" id="IPR050307">
    <property type="entry name" value="Sterol_Desaturase_Related"/>
</dbReference>